<evidence type="ECO:0000313" key="9">
    <source>
        <dbReference type="Proteomes" id="UP000315648"/>
    </source>
</evidence>
<dbReference type="Pfam" id="PF00254">
    <property type="entry name" value="FKBP_C"/>
    <property type="match status" value="1"/>
</dbReference>
<accession>A0A556QGN6</accession>
<protein>
    <recommendedName>
        <fullName evidence="6">Peptidyl-prolyl cis-trans isomerase</fullName>
        <ecNumber evidence="6">5.2.1.8</ecNumber>
    </recommendedName>
</protein>
<dbReference type="NCBIfam" id="NF008602">
    <property type="entry name" value="PRK11570.1"/>
    <property type="match status" value="1"/>
</dbReference>
<keyword evidence="4 5" id="KW-0413">Isomerase</keyword>
<proteinExistence type="inferred from homology"/>
<dbReference type="InterPro" id="IPR000774">
    <property type="entry name" value="PPIase_FKBP_N"/>
</dbReference>
<reference evidence="8 9" key="1">
    <citation type="submission" date="2019-07" db="EMBL/GenBank/DDBJ databases">
        <title>Description of 53C-WASEF.</title>
        <authorList>
            <person name="Pitt A."/>
            <person name="Hahn M.W."/>
        </authorList>
    </citation>
    <scope>NUCLEOTIDE SEQUENCE [LARGE SCALE GENOMIC DNA]</scope>
    <source>
        <strain evidence="8 9">53C-WASEF</strain>
    </source>
</reference>
<evidence type="ECO:0000313" key="8">
    <source>
        <dbReference type="EMBL" id="TSJ75802.1"/>
    </source>
</evidence>
<dbReference type="RefSeq" id="WP_144354075.1">
    <property type="nucleotide sequence ID" value="NZ_CBCRVV010000004.1"/>
</dbReference>
<organism evidence="8 9">
    <name type="scientific">Rariglobus hedericola</name>
    <dbReference type="NCBI Taxonomy" id="2597822"/>
    <lineage>
        <taxon>Bacteria</taxon>
        <taxon>Pseudomonadati</taxon>
        <taxon>Verrucomicrobiota</taxon>
        <taxon>Opitutia</taxon>
        <taxon>Opitutales</taxon>
        <taxon>Opitutaceae</taxon>
        <taxon>Rariglobus</taxon>
    </lineage>
</organism>
<gene>
    <name evidence="8" type="ORF">FPL22_16195</name>
</gene>
<dbReference type="InterPro" id="IPR001179">
    <property type="entry name" value="PPIase_FKBP_dom"/>
</dbReference>
<dbReference type="Proteomes" id="UP000315648">
    <property type="component" value="Unassembled WGS sequence"/>
</dbReference>
<dbReference type="GO" id="GO:0003755">
    <property type="term" value="F:peptidyl-prolyl cis-trans isomerase activity"/>
    <property type="evidence" value="ECO:0007669"/>
    <property type="project" value="UniProtKB-UniRule"/>
</dbReference>
<dbReference type="PANTHER" id="PTHR43811:SF23">
    <property type="entry name" value="FKBP-TYPE 22 KDA PEPTIDYL-PROLYL CIS-TRANS ISOMERASE"/>
    <property type="match status" value="1"/>
</dbReference>
<evidence type="ECO:0000256" key="1">
    <source>
        <dbReference type="ARBA" id="ARBA00000971"/>
    </source>
</evidence>
<dbReference type="GO" id="GO:0006457">
    <property type="term" value="P:protein folding"/>
    <property type="evidence" value="ECO:0007669"/>
    <property type="project" value="InterPro"/>
</dbReference>
<dbReference type="FunFam" id="3.10.50.40:FF:000006">
    <property type="entry name" value="Peptidyl-prolyl cis-trans isomerase"/>
    <property type="match status" value="1"/>
</dbReference>
<sequence>MSTPDNSLQTADQRVSYGIAMNMGRNIAQQGGVEIDLAAFVVGLQDGLSGAKSRVSEPELRAAFETAQERAEAVAAQGAAKQAEAGNAFLAENKARKGVVTTESGLQYEVLVEGKGAKPTKDQSVEVHYHGTLIDGTVFDSSVQRGETISFPVTGVIPGWVEALQLMPVGSKWKLTIPAELAYGNRAQGGIPAGSVLVFEVELISVS</sequence>
<dbReference type="EMBL" id="VMBG01000003">
    <property type="protein sequence ID" value="TSJ75802.1"/>
    <property type="molecule type" value="Genomic_DNA"/>
</dbReference>
<comment type="similarity">
    <text evidence="2 6">Belongs to the FKBP-type PPIase family.</text>
</comment>
<comment type="catalytic activity">
    <reaction evidence="1 5 6">
        <text>[protein]-peptidylproline (omega=180) = [protein]-peptidylproline (omega=0)</text>
        <dbReference type="Rhea" id="RHEA:16237"/>
        <dbReference type="Rhea" id="RHEA-COMP:10747"/>
        <dbReference type="Rhea" id="RHEA-COMP:10748"/>
        <dbReference type="ChEBI" id="CHEBI:83833"/>
        <dbReference type="ChEBI" id="CHEBI:83834"/>
        <dbReference type="EC" id="5.2.1.8"/>
    </reaction>
</comment>
<evidence type="ECO:0000256" key="4">
    <source>
        <dbReference type="ARBA" id="ARBA00023235"/>
    </source>
</evidence>
<comment type="caution">
    <text evidence="8">The sequence shown here is derived from an EMBL/GenBank/DDBJ whole genome shotgun (WGS) entry which is preliminary data.</text>
</comment>
<evidence type="ECO:0000256" key="5">
    <source>
        <dbReference type="PROSITE-ProRule" id="PRU00277"/>
    </source>
</evidence>
<evidence type="ECO:0000259" key="7">
    <source>
        <dbReference type="PROSITE" id="PS50059"/>
    </source>
</evidence>
<dbReference type="Gene3D" id="3.10.50.40">
    <property type="match status" value="1"/>
</dbReference>
<dbReference type="AlphaFoldDB" id="A0A556QGN6"/>
<dbReference type="PROSITE" id="PS50059">
    <property type="entry name" value="FKBP_PPIASE"/>
    <property type="match status" value="1"/>
</dbReference>
<name>A0A556QGN6_9BACT</name>
<dbReference type="InterPro" id="IPR046357">
    <property type="entry name" value="PPIase_dom_sf"/>
</dbReference>
<dbReference type="PANTHER" id="PTHR43811">
    <property type="entry name" value="FKBP-TYPE PEPTIDYL-PROLYL CIS-TRANS ISOMERASE FKPA"/>
    <property type="match status" value="1"/>
</dbReference>
<feature type="domain" description="PPIase FKBP-type" evidence="7">
    <location>
        <begin position="122"/>
        <end position="207"/>
    </location>
</feature>
<evidence type="ECO:0000256" key="6">
    <source>
        <dbReference type="RuleBase" id="RU003915"/>
    </source>
</evidence>
<evidence type="ECO:0000256" key="2">
    <source>
        <dbReference type="ARBA" id="ARBA00006577"/>
    </source>
</evidence>
<dbReference type="InterPro" id="IPR036944">
    <property type="entry name" value="PPIase_FKBP_N_sf"/>
</dbReference>
<keyword evidence="3 5" id="KW-0697">Rotamase</keyword>
<dbReference type="Gene3D" id="1.10.287.460">
    <property type="entry name" value="Peptidyl-prolyl cis-trans isomerase, FKBP-type, N-terminal domain"/>
    <property type="match status" value="1"/>
</dbReference>
<dbReference type="EC" id="5.2.1.8" evidence="6"/>
<evidence type="ECO:0000256" key="3">
    <source>
        <dbReference type="ARBA" id="ARBA00023110"/>
    </source>
</evidence>
<keyword evidence="9" id="KW-1185">Reference proteome</keyword>
<dbReference type="OrthoDB" id="9814548at2"/>
<dbReference type="SUPFAM" id="SSF54534">
    <property type="entry name" value="FKBP-like"/>
    <property type="match status" value="1"/>
</dbReference>
<dbReference type="Pfam" id="PF01346">
    <property type="entry name" value="FKBP_N"/>
    <property type="match status" value="1"/>
</dbReference>